<sequence length="153" mass="16778">MNAVINQLSFAHGNYVTASAFSTQGKDFPEFAATSRLIEKNVAGPARAETVVITAVDREEKMTRASTTSTRELTICIPANYELGVHDLKTRDDVSFSFKDEEKIVYEGVKGTIELVPASEGNVKGSFNIDVEIPDSEEQTFILKGQFQVLKAV</sequence>
<comment type="caution">
    <text evidence="1">The sequence shown here is derived from an EMBL/GenBank/DDBJ whole genome shotgun (WGS) entry which is preliminary data.</text>
</comment>
<evidence type="ECO:0000313" key="2">
    <source>
        <dbReference type="Proteomes" id="UP001061999"/>
    </source>
</evidence>
<organism evidence="1 2">
    <name type="scientific">Pseudomonas agronomica</name>
    <dbReference type="NCBI Taxonomy" id="2979328"/>
    <lineage>
        <taxon>Bacteria</taxon>
        <taxon>Pseudomonadati</taxon>
        <taxon>Pseudomonadota</taxon>
        <taxon>Gammaproteobacteria</taxon>
        <taxon>Pseudomonadales</taxon>
        <taxon>Pseudomonadaceae</taxon>
        <taxon>Pseudomonas</taxon>
    </lineage>
</organism>
<reference evidence="1" key="1">
    <citation type="submission" date="2022-07" db="EMBL/GenBank/DDBJ databases">
        <title>Pseudomonas agronomica sp. nov.: a novel bacterium with biotechnological application in the synthesis of biofertilizers from valorized agricultural residues.</title>
        <authorList>
            <person name="Robas M."/>
            <person name="Fernandez V.M."/>
            <person name="Luna L."/>
            <person name="Provanza A."/>
            <person name="Jimenez P.A."/>
        </authorList>
    </citation>
    <scope>NUCLEOTIDE SEQUENCE</scope>
    <source>
        <strain evidence="1">SAICEU22T</strain>
    </source>
</reference>
<protein>
    <submittedName>
        <fullName evidence="1">Uncharacterized protein</fullName>
    </submittedName>
</protein>
<accession>A0ABT3F2T8</accession>
<name>A0ABT3F2T8_9PSED</name>
<proteinExistence type="predicted"/>
<gene>
    <name evidence="1" type="ORF">OC610_03180</name>
</gene>
<dbReference type="RefSeq" id="WP_264426471.1">
    <property type="nucleotide sequence ID" value="NZ_JAOSHO010000017.1"/>
</dbReference>
<evidence type="ECO:0000313" key="1">
    <source>
        <dbReference type="EMBL" id="MCW1243396.1"/>
    </source>
</evidence>
<dbReference type="Proteomes" id="UP001061999">
    <property type="component" value="Unassembled WGS sequence"/>
</dbReference>
<keyword evidence="2" id="KW-1185">Reference proteome</keyword>
<dbReference type="EMBL" id="JAOSHO010000017">
    <property type="protein sequence ID" value="MCW1243396.1"/>
    <property type="molecule type" value="Genomic_DNA"/>
</dbReference>